<sequence length="142" mass="14767">MGNLYTYFAAKDDQAAAAAIDGESFPDTSLVLDAGVDPMVQLGTLESILTGRPYEEVEDDPRSGHLLADGGECWVVSLTGTVAAALAAAQAPRCAEAALPWSQTEELEGANPADLAEVIAGLAGLATHAAARGWKLYCWMSL</sequence>
<keyword evidence="2" id="KW-1185">Reference proteome</keyword>
<name>A0A399JBW1_9MICC</name>
<dbReference type="Proteomes" id="UP000265419">
    <property type="component" value="Unassembled WGS sequence"/>
</dbReference>
<comment type="caution">
    <text evidence="1">The sequence shown here is derived from an EMBL/GenBank/DDBJ whole genome shotgun (WGS) entry which is preliminary data.</text>
</comment>
<reference evidence="1 2" key="1">
    <citation type="submission" date="2018-07" db="EMBL/GenBank/DDBJ databases">
        <title>Arthrobacter sp. nov., isolated from raw cow's milk with high bacterial count.</title>
        <authorList>
            <person name="Hahne J."/>
            <person name="Isele D."/>
            <person name="Lipski A."/>
        </authorList>
    </citation>
    <scope>NUCLEOTIDE SEQUENCE [LARGE SCALE GENOMIC DNA]</scope>
    <source>
        <strain evidence="1 2">JZ R-35</strain>
    </source>
</reference>
<evidence type="ECO:0008006" key="3">
    <source>
        <dbReference type="Google" id="ProtNLM"/>
    </source>
</evidence>
<dbReference type="RefSeq" id="WP_119423960.1">
    <property type="nucleotide sequence ID" value="NZ_QQXK01000006.1"/>
</dbReference>
<gene>
    <name evidence="1" type="ORF">DWB68_04550</name>
</gene>
<dbReference type="EMBL" id="QQXK01000006">
    <property type="protein sequence ID" value="RII43055.1"/>
    <property type="molecule type" value="Genomic_DNA"/>
</dbReference>
<evidence type="ECO:0000313" key="1">
    <source>
        <dbReference type="EMBL" id="RII43055.1"/>
    </source>
</evidence>
<dbReference type="AlphaFoldDB" id="A0A399JBW1"/>
<proteinExistence type="predicted"/>
<accession>A0A399JBW1</accession>
<organism evidence="1 2">
    <name type="scientific">Galactobacter valiniphilus</name>
    <dbReference type="NCBI Taxonomy" id="2676122"/>
    <lineage>
        <taxon>Bacteria</taxon>
        <taxon>Bacillati</taxon>
        <taxon>Actinomycetota</taxon>
        <taxon>Actinomycetes</taxon>
        <taxon>Micrococcales</taxon>
        <taxon>Micrococcaceae</taxon>
        <taxon>Galactobacter</taxon>
    </lineage>
</organism>
<evidence type="ECO:0000313" key="2">
    <source>
        <dbReference type="Proteomes" id="UP000265419"/>
    </source>
</evidence>
<protein>
    <recommendedName>
        <fullName evidence="3">DUF1877 family protein</fullName>
    </recommendedName>
</protein>